<evidence type="ECO:0000256" key="3">
    <source>
        <dbReference type="ARBA" id="ARBA00022777"/>
    </source>
</evidence>
<dbReference type="PIRSF" id="PIRSF006078">
    <property type="entry name" value="GlxK"/>
    <property type="match status" value="1"/>
</dbReference>
<comment type="caution">
    <text evidence="5">The sequence shown here is derived from an EMBL/GenBank/DDBJ whole genome shotgun (WGS) entry which is preliminary data.</text>
</comment>
<dbReference type="Pfam" id="PF02595">
    <property type="entry name" value="Gly_kinase"/>
    <property type="match status" value="2"/>
</dbReference>
<keyword evidence="6" id="KW-1185">Reference proteome</keyword>
<dbReference type="InterPro" id="IPR018197">
    <property type="entry name" value="Glycerate_kinase_RE-like"/>
</dbReference>
<gene>
    <name evidence="5" type="ORF">EII38_09185</name>
</gene>
<dbReference type="Gene3D" id="3.90.1510.10">
    <property type="entry name" value="Glycerate kinase, domain 2"/>
    <property type="match status" value="1"/>
</dbReference>
<reference evidence="5 6" key="1">
    <citation type="submission" date="2018-11" db="EMBL/GenBank/DDBJ databases">
        <title>Genomes From Bacteria Associated with the Canine Oral Cavity: a Test Case for Automated Genome-Based Taxonomic Assignment.</title>
        <authorList>
            <person name="Coil D.A."/>
            <person name="Jospin G."/>
            <person name="Darling A.E."/>
            <person name="Wallis C."/>
            <person name="Davis I.J."/>
            <person name="Harris S."/>
            <person name="Eisen J.A."/>
            <person name="Holcombe L.J."/>
            <person name="O'Flynn C."/>
        </authorList>
    </citation>
    <scope>NUCLEOTIDE SEQUENCE [LARGE SCALE GENOMIC DNA]</scope>
    <source>
        <strain evidence="5 6">OH4621_COT-116</strain>
    </source>
</reference>
<dbReference type="InterPro" id="IPR004381">
    <property type="entry name" value="Glycerate_kinase"/>
</dbReference>
<organism evidence="5 6">
    <name type="scientific">Streptococcus minor</name>
    <dbReference type="NCBI Taxonomy" id="229549"/>
    <lineage>
        <taxon>Bacteria</taxon>
        <taxon>Bacillati</taxon>
        <taxon>Bacillota</taxon>
        <taxon>Bacilli</taxon>
        <taxon>Lactobacillales</taxon>
        <taxon>Streptococcaceae</taxon>
        <taxon>Streptococcus</taxon>
    </lineage>
</organism>
<proteinExistence type="inferred from homology"/>
<dbReference type="STRING" id="1123309.GCA_000377005_00214"/>
<comment type="similarity">
    <text evidence="1 4">Belongs to the glycerate kinase type-1 family.</text>
</comment>
<keyword evidence="2 4" id="KW-0808">Transferase</keyword>
<evidence type="ECO:0000313" key="5">
    <source>
        <dbReference type="EMBL" id="RRD29802.1"/>
    </source>
</evidence>
<dbReference type="EMBL" id="RQZA01000012">
    <property type="protein sequence ID" value="RRD29802.1"/>
    <property type="molecule type" value="Genomic_DNA"/>
</dbReference>
<dbReference type="GO" id="GO:0031388">
    <property type="term" value="P:organic acid phosphorylation"/>
    <property type="evidence" value="ECO:0007669"/>
    <property type="project" value="UniProtKB-UniRule"/>
</dbReference>
<dbReference type="SUPFAM" id="SSF110738">
    <property type="entry name" value="Glycerate kinase I"/>
    <property type="match status" value="1"/>
</dbReference>
<dbReference type="GO" id="GO:0008887">
    <property type="term" value="F:glycerate kinase activity"/>
    <property type="evidence" value="ECO:0007669"/>
    <property type="project" value="UniProtKB-UniRule"/>
</dbReference>
<dbReference type="Proteomes" id="UP000281771">
    <property type="component" value="Unassembled WGS sequence"/>
</dbReference>
<protein>
    <submittedName>
        <fullName evidence="5">Glycerate kinase</fullName>
    </submittedName>
</protein>
<dbReference type="RefSeq" id="WP_124777868.1">
    <property type="nucleotide sequence ID" value="NZ_RQZA01000012.1"/>
</dbReference>
<sequence length="354" mass="37709">MKIVVAIDSFKGSASSHELNACVKETVNQFFPSVEVKAVAIADGGEGTISALREALGGEMRTVRTVDLLARPIEASYLKVEQCAFIESASVVGIDKITPSAKTFEKATSYGLGKLIHDAVKQGCKEIYVTLGGSGTSDGGLGLLQSFGFDGTTLQFSYPQGWGDVKLFGLTDVKNVYAGEHGFAQMFGRQKGGNEAQLLARDQEAMDFARWVYDESAIDIQGIPGTGAAGGLGAAIVLLGGHLESGFNQVARIVGLENAIVNASLVITGEGRLDGQSKEGKVPYGVARLAQKHGVPVIAISGSIADDVDWIWDEFLAVFSIQTQVLSLEEAMNPERTLSNLKFVMKNILRLFVR</sequence>
<dbReference type="PANTHER" id="PTHR21599">
    <property type="entry name" value="GLYCERATE KINASE"/>
    <property type="match status" value="1"/>
</dbReference>
<dbReference type="InterPro" id="IPR018193">
    <property type="entry name" value="Glyc_kinase_flavodox-like_fold"/>
</dbReference>
<keyword evidence="3 4" id="KW-0418">Kinase</keyword>
<evidence type="ECO:0000256" key="1">
    <source>
        <dbReference type="ARBA" id="ARBA00006284"/>
    </source>
</evidence>
<dbReference type="AlphaFoldDB" id="A0A3P1V6H6"/>
<dbReference type="InterPro" id="IPR036129">
    <property type="entry name" value="Glycerate_kinase_sf"/>
</dbReference>
<accession>A0A3P1V6H6</accession>
<dbReference type="PANTHER" id="PTHR21599:SF0">
    <property type="entry name" value="GLYCERATE KINASE"/>
    <property type="match status" value="1"/>
</dbReference>
<evidence type="ECO:0000256" key="2">
    <source>
        <dbReference type="ARBA" id="ARBA00022679"/>
    </source>
</evidence>
<evidence type="ECO:0000256" key="4">
    <source>
        <dbReference type="PIRNR" id="PIRNR006078"/>
    </source>
</evidence>
<name>A0A3P1V6H6_9STRE</name>
<dbReference type="Gene3D" id="3.40.50.10350">
    <property type="entry name" value="Glycerate kinase, domain 1"/>
    <property type="match status" value="1"/>
</dbReference>
<evidence type="ECO:0000313" key="6">
    <source>
        <dbReference type="Proteomes" id="UP000281771"/>
    </source>
</evidence>